<gene>
    <name evidence="1" type="ORF">EMEDMD4_40047</name>
</gene>
<dbReference type="Proteomes" id="UP000507954">
    <property type="component" value="Unassembled WGS sequence"/>
</dbReference>
<dbReference type="EMBL" id="CABFNB010000106">
    <property type="protein sequence ID" value="VTZ62516.1"/>
    <property type="molecule type" value="Genomic_DNA"/>
</dbReference>
<protein>
    <submittedName>
        <fullName evidence="1">Uncharacterized protein</fullName>
    </submittedName>
</protein>
<accession>A0A508WYS5</accession>
<evidence type="ECO:0000313" key="1">
    <source>
        <dbReference type="EMBL" id="VTZ62516.1"/>
    </source>
</evidence>
<proteinExistence type="predicted"/>
<organism evidence="1">
    <name type="scientific">Sinorhizobium medicae</name>
    <dbReference type="NCBI Taxonomy" id="110321"/>
    <lineage>
        <taxon>Bacteria</taxon>
        <taxon>Pseudomonadati</taxon>
        <taxon>Pseudomonadota</taxon>
        <taxon>Alphaproteobacteria</taxon>
        <taxon>Hyphomicrobiales</taxon>
        <taxon>Rhizobiaceae</taxon>
        <taxon>Sinorhizobium/Ensifer group</taxon>
        <taxon>Sinorhizobium</taxon>
    </lineage>
</organism>
<sequence>MQIVKTVDLSVAVEMTRRVGMGLQAVRECTQRKLDAWRKSLPVIAKQRAGIFVETGKAQAFQQTGRLTPSRLF</sequence>
<name>A0A508WYS5_9HYPH</name>
<reference evidence="1" key="1">
    <citation type="submission" date="2019-06" db="EMBL/GenBank/DDBJ databases">
        <authorList>
            <person name="Le Quere A."/>
            <person name="Colella S."/>
        </authorList>
    </citation>
    <scope>NUCLEOTIDE SEQUENCE</scope>
    <source>
        <strain evidence="1">EmedicaeMD41</strain>
    </source>
</reference>
<dbReference type="AlphaFoldDB" id="A0A508WYS5"/>